<gene>
    <name evidence="5" type="ORF">SAMN00768000_3288</name>
</gene>
<organism evidence="5 6">
    <name type="scientific">Sulfobacillus thermosulfidooxidans (strain DSM 9293 / VKM B-1269 / AT-1)</name>
    <dbReference type="NCBI Taxonomy" id="929705"/>
    <lineage>
        <taxon>Bacteria</taxon>
        <taxon>Bacillati</taxon>
        <taxon>Bacillota</taxon>
        <taxon>Clostridia</taxon>
        <taxon>Eubacteriales</taxon>
        <taxon>Clostridiales Family XVII. Incertae Sedis</taxon>
        <taxon>Sulfobacillus</taxon>
    </lineage>
</organism>
<dbReference type="Gene3D" id="3.40.50.10350">
    <property type="entry name" value="Glycerate kinase, domain 1"/>
    <property type="match status" value="1"/>
</dbReference>
<accession>A0A1W1WM41</accession>
<dbReference type="OrthoDB" id="9774290at2"/>
<dbReference type="GO" id="GO:0031388">
    <property type="term" value="P:organic acid phosphorylation"/>
    <property type="evidence" value="ECO:0007669"/>
    <property type="project" value="UniProtKB-UniRule"/>
</dbReference>
<dbReference type="RefSeq" id="WP_051351024.1">
    <property type="nucleotide sequence ID" value="NZ_FWWY01000001.1"/>
</dbReference>
<dbReference type="NCBIfam" id="TIGR00045">
    <property type="entry name" value="glycerate kinase"/>
    <property type="match status" value="1"/>
</dbReference>
<evidence type="ECO:0000256" key="3">
    <source>
        <dbReference type="ARBA" id="ARBA00022777"/>
    </source>
</evidence>
<dbReference type="EMBL" id="FWWY01000001">
    <property type="protein sequence ID" value="SMC07249.1"/>
    <property type="molecule type" value="Genomic_DNA"/>
</dbReference>
<reference evidence="6" key="1">
    <citation type="submission" date="2017-04" db="EMBL/GenBank/DDBJ databases">
        <authorList>
            <person name="Varghese N."/>
            <person name="Submissions S."/>
        </authorList>
    </citation>
    <scope>NUCLEOTIDE SEQUENCE [LARGE SCALE GENOMIC DNA]</scope>
    <source>
        <strain evidence="6">DSM 9293</strain>
    </source>
</reference>
<dbReference type="PIRSF" id="PIRSF006078">
    <property type="entry name" value="GlxK"/>
    <property type="match status" value="1"/>
</dbReference>
<dbReference type="Gene3D" id="3.90.1510.10">
    <property type="entry name" value="Glycerate kinase, domain 2"/>
    <property type="match status" value="1"/>
</dbReference>
<dbReference type="SUPFAM" id="SSF110738">
    <property type="entry name" value="Glycerate kinase I"/>
    <property type="match status" value="1"/>
</dbReference>
<evidence type="ECO:0000313" key="6">
    <source>
        <dbReference type="Proteomes" id="UP000192660"/>
    </source>
</evidence>
<dbReference type="InterPro" id="IPR004381">
    <property type="entry name" value="Glycerate_kinase"/>
</dbReference>
<evidence type="ECO:0000256" key="4">
    <source>
        <dbReference type="PIRNR" id="PIRNR006078"/>
    </source>
</evidence>
<keyword evidence="3 4" id="KW-0418">Kinase</keyword>
<dbReference type="InterPro" id="IPR018193">
    <property type="entry name" value="Glyc_kinase_flavodox-like_fold"/>
</dbReference>
<dbReference type="Proteomes" id="UP000192660">
    <property type="component" value="Unassembled WGS sequence"/>
</dbReference>
<dbReference type="STRING" id="28034.BFX07_06780"/>
<dbReference type="AlphaFoldDB" id="A0A1W1WM41"/>
<dbReference type="PANTHER" id="PTHR21599">
    <property type="entry name" value="GLYCERATE KINASE"/>
    <property type="match status" value="1"/>
</dbReference>
<keyword evidence="6" id="KW-1185">Reference proteome</keyword>
<evidence type="ECO:0000256" key="2">
    <source>
        <dbReference type="ARBA" id="ARBA00022679"/>
    </source>
</evidence>
<evidence type="ECO:0000256" key="1">
    <source>
        <dbReference type="ARBA" id="ARBA00006284"/>
    </source>
</evidence>
<protein>
    <submittedName>
        <fullName evidence="5">Glycerate kinase</fullName>
    </submittedName>
</protein>
<keyword evidence="2 4" id="KW-0808">Transferase</keyword>
<dbReference type="Pfam" id="PF02595">
    <property type="entry name" value="Gly_kinase"/>
    <property type="match status" value="1"/>
</dbReference>
<name>A0A1W1WM41_SULTA</name>
<dbReference type="PANTHER" id="PTHR21599:SF0">
    <property type="entry name" value="GLYCERATE KINASE"/>
    <property type="match status" value="1"/>
</dbReference>
<evidence type="ECO:0000313" key="5">
    <source>
        <dbReference type="EMBL" id="SMC07249.1"/>
    </source>
</evidence>
<dbReference type="InterPro" id="IPR018197">
    <property type="entry name" value="Glycerate_kinase_RE-like"/>
</dbReference>
<comment type="similarity">
    <text evidence="1 4">Belongs to the glycerate kinase type-1 family.</text>
</comment>
<sequence length="369" mass="39372">MKILVAVDSFKGSLSSLDAGRAIASGLLEVFPSWDIRVLPVADGGEGTAAVAQFLGGKIIPAECQDIYGRLHAGYWVLWNDTAIIEVAVASGFVTPDKRLRDGDATTSYGTGQLIRQALSHPDVSRVIVALGGSGSTDGGMGLMAALDCDFFDQDHNPVKPLGRYLGRVMEARIQPITKPLIGLTDVNVPLTGTNGAVMMFGPQKGVPSQRLNSLDQDMAHFAQIVQGPNHHWDDIPGAGSAGGMGFAILALGGILQSGAEVVANWVSLDEWINWADWIITGEGKLDSQTLQGKLVNIVTERSHLQNKPVVAIVGSRAGRVEDLYKKGVRLIYPIVPGPLSLDEAMTNARCYMRDAAIHVGFTLEQCHP</sequence>
<dbReference type="GO" id="GO:0008887">
    <property type="term" value="F:glycerate kinase activity"/>
    <property type="evidence" value="ECO:0007669"/>
    <property type="project" value="UniProtKB-UniRule"/>
</dbReference>
<proteinExistence type="inferred from homology"/>
<dbReference type="InterPro" id="IPR036129">
    <property type="entry name" value="Glycerate_kinase_sf"/>
</dbReference>